<organism evidence="1 2">
    <name type="scientific">Cucurbita argyrosperma subsp. sororia</name>
    <dbReference type="NCBI Taxonomy" id="37648"/>
    <lineage>
        <taxon>Eukaryota</taxon>
        <taxon>Viridiplantae</taxon>
        <taxon>Streptophyta</taxon>
        <taxon>Embryophyta</taxon>
        <taxon>Tracheophyta</taxon>
        <taxon>Spermatophyta</taxon>
        <taxon>Magnoliopsida</taxon>
        <taxon>eudicotyledons</taxon>
        <taxon>Gunneridae</taxon>
        <taxon>Pentapetalae</taxon>
        <taxon>rosids</taxon>
        <taxon>fabids</taxon>
        <taxon>Cucurbitales</taxon>
        <taxon>Cucurbitaceae</taxon>
        <taxon>Cucurbiteae</taxon>
        <taxon>Cucurbita</taxon>
    </lineage>
</organism>
<keyword evidence="2" id="KW-1185">Reference proteome</keyword>
<dbReference type="Proteomes" id="UP000685013">
    <property type="component" value="Chromosome 6"/>
</dbReference>
<feature type="non-terminal residue" evidence="1">
    <location>
        <position position="1"/>
    </location>
</feature>
<gene>
    <name evidence="1" type="primary">TIC32</name>
    <name evidence="1" type="ORF">SDJN03_09863</name>
</gene>
<dbReference type="EMBL" id="JAGKQH010000006">
    <property type="protein sequence ID" value="KAG6596683.1"/>
    <property type="molecule type" value="Genomic_DNA"/>
</dbReference>
<dbReference type="AlphaFoldDB" id="A0AAV6NHQ8"/>
<name>A0AAV6NHQ8_9ROSI</name>
<accession>A0AAV6NHQ8</accession>
<dbReference type="PANTHER" id="PTHR48476:SF1">
    <property type="entry name" value="SHORT-CHAIN DEHYDROGENASE TIC 32, CHLOROPLASTIC-LIKE"/>
    <property type="match status" value="1"/>
</dbReference>
<sequence length="68" mass="7325">MPVIPVTKKGQFRRVFECGPAYRTIGGPHWGATSGIGAETARVLAKRGARIVIPVRNLKAAVEVKARI</sequence>
<evidence type="ECO:0000313" key="1">
    <source>
        <dbReference type="EMBL" id="KAG6596683.1"/>
    </source>
</evidence>
<proteinExistence type="predicted"/>
<dbReference type="PANTHER" id="PTHR48476">
    <property type="entry name" value="SHORT-CHAIN DEHYDROGENASE TIC 32, CHLOROPLASTIC-LIKE"/>
    <property type="match status" value="1"/>
</dbReference>
<comment type="caution">
    <text evidence="1">The sequence shown here is derived from an EMBL/GenBank/DDBJ whole genome shotgun (WGS) entry which is preliminary data.</text>
</comment>
<reference evidence="1 2" key="1">
    <citation type="journal article" date="2021" name="Hortic Res">
        <title>The domestication of Cucurbita argyrosperma as revealed by the genome of its wild relative.</title>
        <authorList>
            <person name="Barrera-Redondo J."/>
            <person name="Sanchez-de la Vega G."/>
            <person name="Aguirre-Liguori J.A."/>
            <person name="Castellanos-Morales G."/>
            <person name="Gutierrez-Guerrero Y.T."/>
            <person name="Aguirre-Dugua X."/>
            <person name="Aguirre-Planter E."/>
            <person name="Tenaillon M.I."/>
            <person name="Lira-Saade R."/>
            <person name="Eguiarte L.E."/>
        </authorList>
    </citation>
    <scope>NUCLEOTIDE SEQUENCE [LARGE SCALE GENOMIC DNA]</scope>
    <source>
        <strain evidence="1">JBR-2021</strain>
    </source>
</reference>
<evidence type="ECO:0000313" key="2">
    <source>
        <dbReference type="Proteomes" id="UP000685013"/>
    </source>
</evidence>
<dbReference type="InterPro" id="IPR055280">
    <property type="entry name" value="TIC32"/>
</dbReference>
<protein>
    <submittedName>
        <fullName evidence="1">Short-chain dehydrogenase TIC 32, chloroplastic</fullName>
    </submittedName>
</protein>